<feature type="domain" description="SpaA-like prealbumin fold" evidence="8">
    <location>
        <begin position="1120"/>
        <end position="1212"/>
    </location>
</feature>
<feature type="domain" description="CNA-B" evidence="7">
    <location>
        <begin position="384"/>
        <end position="436"/>
    </location>
</feature>
<dbReference type="SUPFAM" id="SSF54001">
    <property type="entry name" value="Cysteine proteinases"/>
    <property type="match status" value="1"/>
</dbReference>
<name>A0ABP1WPZ5_9FIRM</name>
<keyword evidence="3 6" id="KW-0732">Signal</keyword>
<dbReference type="SUPFAM" id="SSF49478">
    <property type="entry name" value="Cna protein B-type domain"/>
    <property type="match status" value="2"/>
</dbReference>
<proteinExistence type="inferred from homology"/>
<evidence type="ECO:0000256" key="6">
    <source>
        <dbReference type="SAM" id="SignalP"/>
    </source>
</evidence>
<dbReference type="PANTHER" id="PTHR36108:SF13">
    <property type="entry name" value="COLOSSIN-B-RELATED"/>
    <property type="match status" value="1"/>
</dbReference>
<evidence type="ECO:0000259" key="8">
    <source>
        <dbReference type="Pfam" id="PF17802"/>
    </source>
</evidence>
<comment type="similarity">
    <text evidence="1">Belongs to the serine-aspartate repeat-containing protein (SDr) family.</text>
</comment>
<dbReference type="EMBL" id="HF545617">
    <property type="protein sequence ID" value="CCO06349.1"/>
    <property type="molecule type" value="Genomic_DNA"/>
</dbReference>
<feature type="chain" id="PRO_5046261839" evidence="6">
    <location>
        <begin position="31"/>
        <end position="1463"/>
    </location>
</feature>
<dbReference type="InterPro" id="IPR038765">
    <property type="entry name" value="Papain-like_cys_pep_sf"/>
</dbReference>
<dbReference type="Gene3D" id="3.90.1720.10">
    <property type="entry name" value="endopeptidase domain like (from Nostoc punctiforme)"/>
    <property type="match status" value="1"/>
</dbReference>
<feature type="domain" description="SpaA-like prealbumin fold" evidence="8">
    <location>
        <begin position="1316"/>
        <end position="1402"/>
    </location>
</feature>
<dbReference type="Pfam" id="PF05738">
    <property type="entry name" value="Cna_B"/>
    <property type="match status" value="1"/>
</dbReference>
<dbReference type="Gene3D" id="2.60.40.10">
    <property type="entry name" value="Immunoglobulins"/>
    <property type="match status" value="10"/>
</dbReference>
<evidence type="ECO:0000259" key="7">
    <source>
        <dbReference type="Pfam" id="PF05738"/>
    </source>
</evidence>
<accession>A0ABP1WPZ5</accession>
<keyword evidence="5" id="KW-1133">Transmembrane helix</keyword>
<dbReference type="InterPro" id="IPR013783">
    <property type="entry name" value="Ig-like_fold"/>
</dbReference>
<keyword evidence="5" id="KW-0472">Membrane</keyword>
<evidence type="ECO:0000256" key="5">
    <source>
        <dbReference type="SAM" id="Phobius"/>
    </source>
</evidence>
<gene>
    <name evidence="9" type="ORF">RBI_II00595</name>
</gene>
<feature type="domain" description="SpaA-like prealbumin fold" evidence="8">
    <location>
        <begin position="651"/>
        <end position="746"/>
    </location>
</feature>
<organism evidence="9 10">
    <name type="scientific">Ruminococcus bicirculans</name>
    <name type="common">ex Wegman et al. 2014</name>
    <dbReference type="NCBI Taxonomy" id="1160721"/>
    <lineage>
        <taxon>Bacteria</taxon>
        <taxon>Bacillati</taxon>
        <taxon>Bacillota</taxon>
        <taxon>Clostridia</taxon>
        <taxon>Eubacteriales</taxon>
        <taxon>Oscillospiraceae</taxon>
        <taxon>Ruminococcus</taxon>
    </lineage>
</organism>
<dbReference type="Pfam" id="PF17802">
    <property type="entry name" value="SpaA"/>
    <property type="match status" value="7"/>
</dbReference>
<dbReference type="RefSeq" id="WP_051706984.1">
    <property type="nucleotide sequence ID" value="NZ_HF545617.1"/>
</dbReference>
<dbReference type="Proteomes" id="UP000027600">
    <property type="component" value="Chromosome II"/>
</dbReference>
<keyword evidence="2" id="KW-0964">Secreted</keyword>
<feature type="domain" description="SpaA-like prealbumin fold" evidence="8">
    <location>
        <begin position="907"/>
        <end position="988"/>
    </location>
</feature>
<evidence type="ECO:0000256" key="2">
    <source>
        <dbReference type="ARBA" id="ARBA00022525"/>
    </source>
</evidence>
<dbReference type="PANTHER" id="PTHR36108">
    <property type="entry name" value="COLOSSIN-B-RELATED"/>
    <property type="match status" value="1"/>
</dbReference>
<evidence type="ECO:0000256" key="3">
    <source>
        <dbReference type="ARBA" id="ARBA00022729"/>
    </source>
</evidence>
<reference evidence="9 10" key="1">
    <citation type="journal article" date="2014" name="Int. J. Syst. Evol. Microbiol.">
        <title>Complete genome of a new Firmicutes species belonging to the dominant human colonic microbiota ('Ruminococcus bicirculans') reveals two chromosomes and a selective capacity to utilize plant glucans.</title>
        <authorList>
            <consortium name="NISC Comparative Sequencing Program"/>
            <person name="Wegmann U."/>
            <person name="Louis P."/>
            <person name="Goesmann A."/>
            <person name="Henrissat B."/>
            <person name="Duncan S.H."/>
            <person name="Flint H.J."/>
        </authorList>
    </citation>
    <scope>NUCLEOTIDE SEQUENCE [LARGE SCALE GENOMIC DNA]</scope>
    <source>
        <strain evidence="9 10">80/3</strain>
    </source>
</reference>
<feature type="domain" description="SpaA-like prealbumin fold" evidence="8">
    <location>
        <begin position="1215"/>
        <end position="1293"/>
    </location>
</feature>
<evidence type="ECO:0000256" key="4">
    <source>
        <dbReference type="SAM" id="MobiDB-lite"/>
    </source>
</evidence>
<evidence type="ECO:0000313" key="10">
    <source>
        <dbReference type="Proteomes" id="UP000027600"/>
    </source>
</evidence>
<feature type="region of interest" description="Disordered" evidence="4">
    <location>
        <begin position="1444"/>
        <end position="1463"/>
    </location>
</feature>
<keyword evidence="5" id="KW-0812">Transmembrane</keyword>
<dbReference type="InterPro" id="IPR041033">
    <property type="entry name" value="SpaA_PFL_dom_1"/>
</dbReference>
<feature type="transmembrane region" description="Helical" evidence="5">
    <location>
        <begin position="1419"/>
        <end position="1437"/>
    </location>
</feature>
<feature type="domain" description="SpaA-like prealbumin fold" evidence="8">
    <location>
        <begin position="551"/>
        <end position="630"/>
    </location>
</feature>
<sequence>MFKKSKILKKLGAGFMAGLCAFSMFGSSMSGVITANAASSSTENAAFPSADTVIAKAANLLGTPYTYGNKGYWYAYDQGQYTPLSVQTINNLGIDCSGLVYYTLTQLGYSTSGFSWNNPVPVDTDHWLTVNDNCTITYDGKTSKVEVEKKNIKTTDRPYWECADGSVITAGSVVVAQNPSGEDHAWIYMGEFDSRNDVVSYLKSIGVSESLINSKTVGDGTGAGGTHWRIESNGSEGVVINNKTDGKTATAMNMSAFRITKNDVKFEITKVLASDKTVKISGTSKVDGTVAKYGVYTDKACKNKVGEITIGKDGTGSIQLPEKQYYVKEISAPTGYSISEEVFALKADENIFVTEDFTRGTIKVNKTAEDGIVSGREFKVTGNDGSSYTKKTNANGVAEFNGLKVYNTSTGKAITYTVSEINVDTRYEVPKAQNVTLTSGDVDLTVNVKFNNQLKTGSIKINKQSEDNQNGDREFTITGNGKTYTIKTGSDGVAILSDIPVYNSRNEKIVYTISEKNVPIRYVVPADQTATLTADATTTKTFKNILKKFTVEVKKQDSKTASAQGNGTLAGAVYGLYKDGELVDTYTTDENGYFKTKEYVCGNYTVQEISPSEGYLLDETVYSVGAEAENYFIEHNPLSMTVTEDVIKGNIAMIKHSDDGSTQIETPEVGAEFEVYLKSSGSYANAVETERDYLTCDENGFAQTKDMPYGIYTVHQTKGWEGTEFMADFDVKISADGQTYRYLINNAEFKSYIKVVKVDSETGKTIPYEGAGFEIYDSNGQKISMTFAYPTPTTIDTFYTNSEGYLITPEVLPYGEYSLVEVQAPVGYVLDSTPVSFTVSADNAEEENALTVIKVRKENTAQKGKISVRKTGDIFTSVATASSAYTNENGEMIVNPTTYTPVFADGDLSDAVFQVIAVEDIVTLDGTTRAYAGDVVSEITTDENGYAETEPLYLGKYEVRETKAPYGYVLNNKPKDVELTYAGQEFEVRDTVNTAFENEYQSVRISLSKVMESDELFGIYGKDYYTSVRFGLFTAEDITAADGTVIPADGMISEVSLDENMTAKFDVQIPFGRYYVQEIATDEHYVLSGEKYLVNFEYMGQDIQTVDIDCGQFVNLLKRGRIEGHKVDDKSEPLENAVFGLFTADCVKFSRDTAIMTAASDENGCFEFTDVPFGQYIVREIESPSGYILSDKEYAVSISEDGEVIEITTENKPITVEISKRDVYGNELVGAEMVLENADGEKVDKWTSDGTNHIVSKLGAGEYVLKEIAAPDGYIIATDIKFNVDVYGNVTVENVDSTAVSDNGYPLIVMVDDTTKVRISKRDITTGEELPGATLQIIDEDGNVVEEWVSTDEAHFIEGKLIAGKEYTLRETIAPDGYEIANEIKFTVNADGSVTEVVMYDELTPKTTTPYTGDNHSDFAAFALMGASLIIFLVLIISRKKNDDKEPEDHSALCPEFIEIDED</sequence>
<feature type="domain" description="SpaA-like prealbumin fold" evidence="8">
    <location>
        <begin position="753"/>
        <end position="846"/>
    </location>
</feature>
<protein>
    <submittedName>
        <fullName evidence="9">Uncharacterized protein</fullName>
    </submittedName>
</protein>
<feature type="signal peptide" evidence="6">
    <location>
        <begin position="1"/>
        <end position="30"/>
    </location>
</feature>
<dbReference type="InterPro" id="IPR008454">
    <property type="entry name" value="Collagen-bd_Cna-like_B-typ_dom"/>
</dbReference>
<evidence type="ECO:0000256" key="1">
    <source>
        <dbReference type="ARBA" id="ARBA00007257"/>
    </source>
</evidence>
<keyword evidence="10" id="KW-1185">Reference proteome</keyword>
<evidence type="ECO:0000313" key="9">
    <source>
        <dbReference type="EMBL" id="CCO06349.1"/>
    </source>
</evidence>